<dbReference type="EMBL" id="JANPWB010000016">
    <property type="protein sequence ID" value="KAJ1085107.1"/>
    <property type="molecule type" value="Genomic_DNA"/>
</dbReference>
<evidence type="ECO:0000256" key="1">
    <source>
        <dbReference type="SAM" id="MobiDB-lite"/>
    </source>
</evidence>
<accession>A0AAV7L0N3</accession>
<evidence type="ECO:0000313" key="2">
    <source>
        <dbReference type="EMBL" id="KAJ1085107.1"/>
    </source>
</evidence>
<sequence length="164" mass="17606">MVPSPGRKRRAGDTSEPSLPWDNAQKGPACPGIVPKWGDGLLKTSVLDQELWGFHPNGSGARLSPSEYGLTHSEEKPEPEVSCSIAAGRLIHEAYRAFVSDGCTSFKKLTSEGSKLLTLLLQAPNFSLGTFSGGVVSGGDIDEVPPNKPWFNIAQPLFTKQQKT</sequence>
<evidence type="ECO:0000313" key="3">
    <source>
        <dbReference type="Proteomes" id="UP001066276"/>
    </source>
</evidence>
<feature type="region of interest" description="Disordered" evidence="1">
    <location>
        <begin position="1"/>
        <end position="32"/>
    </location>
</feature>
<feature type="compositionally biased region" description="Basic residues" evidence="1">
    <location>
        <begin position="1"/>
        <end position="10"/>
    </location>
</feature>
<comment type="caution">
    <text evidence="2">The sequence shown here is derived from an EMBL/GenBank/DDBJ whole genome shotgun (WGS) entry which is preliminary data.</text>
</comment>
<dbReference type="AlphaFoldDB" id="A0AAV7L0N3"/>
<proteinExistence type="predicted"/>
<protein>
    <submittedName>
        <fullName evidence="2">Uncharacterized protein</fullName>
    </submittedName>
</protein>
<gene>
    <name evidence="2" type="ORF">NDU88_005240</name>
</gene>
<name>A0AAV7L0N3_PLEWA</name>
<reference evidence="2" key="1">
    <citation type="journal article" date="2022" name="bioRxiv">
        <title>Sequencing and chromosome-scale assembly of the giantPleurodeles waltlgenome.</title>
        <authorList>
            <person name="Brown T."/>
            <person name="Elewa A."/>
            <person name="Iarovenko S."/>
            <person name="Subramanian E."/>
            <person name="Araus A.J."/>
            <person name="Petzold A."/>
            <person name="Susuki M."/>
            <person name="Suzuki K.-i.T."/>
            <person name="Hayashi T."/>
            <person name="Toyoda A."/>
            <person name="Oliveira C."/>
            <person name="Osipova E."/>
            <person name="Leigh N.D."/>
            <person name="Simon A."/>
            <person name="Yun M.H."/>
        </authorList>
    </citation>
    <scope>NUCLEOTIDE SEQUENCE</scope>
    <source>
        <strain evidence="2">20211129_DDA</strain>
        <tissue evidence="2">Liver</tissue>
    </source>
</reference>
<keyword evidence="3" id="KW-1185">Reference proteome</keyword>
<dbReference type="Proteomes" id="UP001066276">
    <property type="component" value="Chromosome 12"/>
</dbReference>
<organism evidence="2 3">
    <name type="scientific">Pleurodeles waltl</name>
    <name type="common">Iberian ribbed newt</name>
    <dbReference type="NCBI Taxonomy" id="8319"/>
    <lineage>
        <taxon>Eukaryota</taxon>
        <taxon>Metazoa</taxon>
        <taxon>Chordata</taxon>
        <taxon>Craniata</taxon>
        <taxon>Vertebrata</taxon>
        <taxon>Euteleostomi</taxon>
        <taxon>Amphibia</taxon>
        <taxon>Batrachia</taxon>
        <taxon>Caudata</taxon>
        <taxon>Salamandroidea</taxon>
        <taxon>Salamandridae</taxon>
        <taxon>Pleurodelinae</taxon>
        <taxon>Pleurodeles</taxon>
    </lineage>
</organism>